<dbReference type="AlphaFoldDB" id="A0AAD7EWK6"/>
<name>A0AAD7EWK6_9AGAR</name>
<feature type="domain" description="F-box" evidence="2">
    <location>
        <begin position="3"/>
        <end position="49"/>
    </location>
</feature>
<keyword evidence="4" id="KW-1185">Reference proteome</keyword>
<reference evidence="3" key="1">
    <citation type="submission" date="2023-03" db="EMBL/GenBank/DDBJ databases">
        <title>Massive genome expansion in bonnet fungi (Mycena s.s.) driven by repeated elements and novel gene families across ecological guilds.</title>
        <authorList>
            <consortium name="Lawrence Berkeley National Laboratory"/>
            <person name="Harder C.B."/>
            <person name="Miyauchi S."/>
            <person name="Viragh M."/>
            <person name="Kuo A."/>
            <person name="Thoen E."/>
            <person name="Andreopoulos B."/>
            <person name="Lu D."/>
            <person name="Skrede I."/>
            <person name="Drula E."/>
            <person name="Henrissat B."/>
            <person name="Morin E."/>
            <person name="Kohler A."/>
            <person name="Barry K."/>
            <person name="LaButti K."/>
            <person name="Morin E."/>
            <person name="Salamov A."/>
            <person name="Lipzen A."/>
            <person name="Mereny Z."/>
            <person name="Hegedus B."/>
            <person name="Baldrian P."/>
            <person name="Stursova M."/>
            <person name="Weitz H."/>
            <person name="Taylor A."/>
            <person name="Grigoriev I.V."/>
            <person name="Nagy L.G."/>
            <person name="Martin F."/>
            <person name="Kauserud H."/>
        </authorList>
    </citation>
    <scope>NUCLEOTIDE SEQUENCE</scope>
    <source>
        <strain evidence="3">CBHHK002</strain>
    </source>
</reference>
<sequence length="410" mass="45963">MLTTNLGDLTEDVLLRILALCDISFVISMSLVNRYVRTVAQVKQLWVSLVENLIQISLLELPPGFVATNHSAAELIDHVKRVVQGPRSWRPSTKLVLPVNVRKSQGYQGDSKGKLINGGRFVVVSHRAGVEIWDVETKRQLWSRPVFVHTFSVDPRDSGTTITLAMTLSDRFTLQVVQIDKVFGEMQEFTQLLPRPYAHAAPIICGSLLVAHMRVNALGGYETLIIDWPTRRYILLDGFRGSSVPWVDVVSGRYLVVVGDVEYEASPPDGRAPGMRSLETKVLLYSTAAFTPHWSPLSDLMGQNSKRTPLSTLLPLVVETPEFDSQKFEKRRRRSDRPRKPAPRQDVQDPRIPLQRPHAADPPARVRDARTGCALFLQLRRQRPRPRRWGTGPRMAPHLGACRGAANAVA</sequence>
<dbReference type="EMBL" id="JARIHO010000012">
    <property type="protein sequence ID" value="KAJ7352080.1"/>
    <property type="molecule type" value="Genomic_DNA"/>
</dbReference>
<feature type="region of interest" description="Disordered" evidence="1">
    <location>
        <begin position="325"/>
        <end position="367"/>
    </location>
</feature>
<dbReference type="CDD" id="cd09917">
    <property type="entry name" value="F-box_SF"/>
    <property type="match status" value="1"/>
</dbReference>
<protein>
    <recommendedName>
        <fullName evidence="2">F-box domain-containing protein</fullName>
    </recommendedName>
</protein>
<evidence type="ECO:0000313" key="3">
    <source>
        <dbReference type="EMBL" id="KAJ7352080.1"/>
    </source>
</evidence>
<dbReference type="InterPro" id="IPR036047">
    <property type="entry name" value="F-box-like_dom_sf"/>
</dbReference>
<dbReference type="InterPro" id="IPR001810">
    <property type="entry name" value="F-box_dom"/>
</dbReference>
<organism evidence="3 4">
    <name type="scientific">Mycena albidolilacea</name>
    <dbReference type="NCBI Taxonomy" id="1033008"/>
    <lineage>
        <taxon>Eukaryota</taxon>
        <taxon>Fungi</taxon>
        <taxon>Dikarya</taxon>
        <taxon>Basidiomycota</taxon>
        <taxon>Agaricomycotina</taxon>
        <taxon>Agaricomycetes</taxon>
        <taxon>Agaricomycetidae</taxon>
        <taxon>Agaricales</taxon>
        <taxon>Marasmiineae</taxon>
        <taxon>Mycenaceae</taxon>
        <taxon>Mycena</taxon>
    </lineage>
</organism>
<evidence type="ECO:0000313" key="4">
    <source>
        <dbReference type="Proteomes" id="UP001218218"/>
    </source>
</evidence>
<dbReference type="PROSITE" id="PS50181">
    <property type="entry name" value="FBOX"/>
    <property type="match status" value="1"/>
</dbReference>
<gene>
    <name evidence="3" type="ORF">DFH08DRAFT_857896</name>
</gene>
<proteinExistence type="predicted"/>
<feature type="compositionally biased region" description="Basic residues" evidence="1">
    <location>
        <begin position="329"/>
        <end position="342"/>
    </location>
</feature>
<comment type="caution">
    <text evidence="3">The sequence shown here is derived from an EMBL/GenBank/DDBJ whole genome shotgun (WGS) entry which is preliminary data.</text>
</comment>
<accession>A0AAD7EWK6</accession>
<evidence type="ECO:0000259" key="2">
    <source>
        <dbReference type="PROSITE" id="PS50181"/>
    </source>
</evidence>
<dbReference type="Proteomes" id="UP001218218">
    <property type="component" value="Unassembled WGS sequence"/>
</dbReference>
<dbReference type="SUPFAM" id="SSF81383">
    <property type="entry name" value="F-box domain"/>
    <property type="match status" value="1"/>
</dbReference>
<evidence type="ECO:0000256" key="1">
    <source>
        <dbReference type="SAM" id="MobiDB-lite"/>
    </source>
</evidence>